<feature type="region of interest" description="Disordered" evidence="1">
    <location>
        <begin position="577"/>
        <end position="726"/>
    </location>
</feature>
<dbReference type="InterPro" id="IPR042099">
    <property type="entry name" value="ANL_N_sf"/>
</dbReference>
<organism evidence="3 4">
    <name type="scientific">Halorubrum saccharovorum DSM 1137</name>
    <dbReference type="NCBI Taxonomy" id="1227484"/>
    <lineage>
        <taxon>Archaea</taxon>
        <taxon>Methanobacteriati</taxon>
        <taxon>Methanobacteriota</taxon>
        <taxon>Stenosarchaea group</taxon>
        <taxon>Halobacteria</taxon>
        <taxon>Halobacteriales</taxon>
        <taxon>Haloferacaceae</taxon>
        <taxon>Halorubrum</taxon>
    </lineage>
</organism>
<dbReference type="Pfam" id="PF00501">
    <property type="entry name" value="AMP-binding"/>
    <property type="match status" value="1"/>
</dbReference>
<dbReference type="AlphaFoldDB" id="M0E681"/>
<dbReference type="STRING" id="1227484.C471_01337"/>
<dbReference type="eggNOG" id="arCOG00856">
    <property type="taxonomic scope" value="Archaea"/>
</dbReference>
<dbReference type="InterPro" id="IPR045851">
    <property type="entry name" value="AMP-bd_C_sf"/>
</dbReference>
<dbReference type="SUPFAM" id="SSF56801">
    <property type="entry name" value="Acetyl-CoA synthetase-like"/>
    <property type="match status" value="1"/>
</dbReference>
<name>M0E681_9EURY</name>
<feature type="compositionally biased region" description="Basic and acidic residues" evidence="1">
    <location>
        <begin position="596"/>
        <end position="608"/>
    </location>
</feature>
<feature type="compositionally biased region" description="Basic and acidic residues" evidence="1">
    <location>
        <begin position="518"/>
        <end position="535"/>
    </location>
</feature>
<accession>M0E681</accession>
<dbReference type="InterPro" id="IPR000873">
    <property type="entry name" value="AMP-dep_synth/lig_dom"/>
</dbReference>
<dbReference type="Gene3D" id="3.40.50.12780">
    <property type="entry name" value="N-terminal domain of ligase-like"/>
    <property type="match status" value="1"/>
</dbReference>
<reference evidence="3 4" key="1">
    <citation type="journal article" date="2014" name="PLoS Genet.">
        <title>Phylogenetically driven sequencing of extremely halophilic archaea reveals strategies for static and dynamic osmo-response.</title>
        <authorList>
            <person name="Becker E.A."/>
            <person name="Seitzer P.M."/>
            <person name="Tritt A."/>
            <person name="Larsen D."/>
            <person name="Krusor M."/>
            <person name="Yao A.I."/>
            <person name="Wu D."/>
            <person name="Madern D."/>
            <person name="Eisen J.A."/>
            <person name="Darling A.E."/>
            <person name="Facciotti M.T."/>
        </authorList>
    </citation>
    <scope>NUCLEOTIDE SEQUENCE [LARGE SCALE GENOMIC DNA]</scope>
    <source>
        <strain evidence="3 4">DSM 1137</strain>
    </source>
</reference>
<evidence type="ECO:0000259" key="2">
    <source>
        <dbReference type="Pfam" id="PF00501"/>
    </source>
</evidence>
<feature type="compositionally biased region" description="Low complexity" evidence="1">
    <location>
        <begin position="641"/>
        <end position="656"/>
    </location>
</feature>
<dbReference type="Proteomes" id="UP000011514">
    <property type="component" value="Unassembled WGS sequence"/>
</dbReference>
<dbReference type="InterPro" id="IPR020845">
    <property type="entry name" value="AMP-binding_CS"/>
</dbReference>
<dbReference type="EMBL" id="AOJE01000006">
    <property type="protein sequence ID" value="ELZ43281.1"/>
    <property type="molecule type" value="Genomic_DNA"/>
</dbReference>
<dbReference type="InterPro" id="IPR050237">
    <property type="entry name" value="ATP-dep_AMP-bd_enzyme"/>
</dbReference>
<feature type="region of interest" description="Disordered" evidence="1">
    <location>
        <begin position="339"/>
        <end position="358"/>
    </location>
</feature>
<feature type="compositionally biased region" description="Basic and acidic residues" evidence="1">
    <location>
        <begin position="657"/>
        <end position="670"/>
    </location>
</feature>
<evidence type="ECO:0000256" key="1">
    <source>
        <dbReference type="SAM" id="MobiDB-lite"/>
    </source>
</evidence>
<feature type="domain" description="AMP-dependent synthetase/ligase" evidence="2">
    <location>
        <begin position="9"/>
        <end position="364"/>
    </location>
</feature>
<keyword evidence="4" id="KW-1185">Reference proteome</keyword>
<protein>
    <submittedName>
        <fullName evidence="3">AMP-dependent synthetase and ligase</fullName>
    </submittedName>
</protein>
<comment type="caution">
    <text evidence="3">The sequence shown here is derived from an EMBL/GenBank/DDBJ whole genome shotgun (WGS) entry which is preliminary data.</text>
</comment>
<feature type="region of interest" description="Disordered" evidence="1">
    <location>
        <begin position="473"/>
        <end position="554"/>
    </location>
</feature>
<dbReference type="PANTHER" id="PTHR43767">
    <property type="entry name" value="LONG-CHAIN-FATTY-ACID--COA LIGASE"/>
    <property type="match status" value="1"/>
</dbReference>
<sequence>MTTMRDWLSHRVASSPDHTALIRAEDGEAWTYTDLDRLVSETAGRLVAHGIEADDRLGVLTPPYVGTVGLVHAAMRIGATFVPLGQELTERELAERVERADLDAVVCAEPTEDAALGAVDCLDGDTDVPVLSVDDPGDGTVTAVHGVDPEPVEPPEWATSDSLCILFTSGTTGDPKPVPLTAGNIYSSAVASAFRLGVEHGDRWLVSLSLHHMGGLAPVYRSALYGTTLVLREGFDPGGTADDIDTYDVTGISLVPTMLRRMLDRRGTLSDTLRVVLLGGAPAPDELIERCRSYSIPVYPTYGMTESASQITTATPRQTKGRLGTVGRPLFGTDVTVVDEDGAPVEPGETGEIVVDGPTITPGYIDGGEPDTTVLDRSAFGPHGLHTGDVGRVDDEGFLYVLNRLDDRIITGGENVEPGEVVDVLREFPAVDDAAVVGLDDDVWGERVSALLAVGDRFRDGAAIAEEVADGAVDSGGAVDGATGDGATETEATEDGETETEATEEGETETEATEAEATSDRHPDSDGGDGERTGEPETAAEESPDGDASSLVDEERLVSFARDRLAGFKIPKTVAYVDDLPRTVSGTVDRAAVRRILRDRGHDPRGDADLETAGFEPAEPTDPADPGELTEPTDPDEPTESDAASASAEPATSTTPNDRDESGDGERVDGDSADDGDRDGVRTGDSESGEEVEEHGGGDETADAAGGDRTTDAGDGERETSDPDDG</sequence>
<dbReference type="PANTHER" id="PTHR43767:SF1">
    <property type="entry name" value="NONRIBOSOMAL PEPTIDE SYNTHASE PES1 (EUROFUNG)-RELATED"/>
    <property type="match status" value="1"/>
</dbReference>
<feature type="compositionally biased region" description="Low complexity" evidence="1">
    <location>
        <begin position="473"/>
        <end position="490"/>
    </location>
</feature>
<evidence type="ECO:0000313" key="4">
    <source>
        <dbReference type="Proteomes" id="UP000011514"/>
    </source>
</evidence>
<feature type="compositionally biased region" description="Acidic residues" evidence="1">
    <location>
        <begin position="491"/>
        <end position="514"/>
    </location>
</feature>
<dbReference type="PATRIC" id="fig|1227484.4.peg.272"/>
<proteinExistence type="predicted"/>
<dbReference type="Gene3D" id="3.30.300.30">
    <property type="match status" value="2"/>
</dbReference>
<feature type="compositionally biased region" description="Basic and acidic residues" evidence="1">
    <location>
        <begin position="709"/>
        <end position="726"/>
    </location>
</feature>
<keyword evidence="3" id="KW-0436">Ligase</keyword>
<gene>
    <name evidence="3" type="ORF">C471_01337</name>
</gene>
<evidence type="ECO:0000313" key="3">
    <source>
        <dbReference type="EMBL" id="ELZ43281.1"/>
    </source>
</evidence>
<feature type="compositionally biased region" description="Acidic residues" evidence="1">
    <location>
        <begin position="631"/>
        <end position="640"/>
    </location>
</feature>
<dbReference type="GO" id="GO:0016878">
    <property type="term" value="F:acid-thiol ligase activity"/>
    <property type="evidence" value="ECO:0007669"/>
    <property type="project" value="UniProtKB-ARBA"/>
</dbReference>
<dbReference type="PROSITE" id="PS00455">
    <property type="entry name" value="AMP_BINDING"/>
    <property type="match status" value="1"/>
</dbReference>